<keyword evidence="2" id="KW-0479">Metal-binding</keyword>
<dbReference type="RefSeq" id="WP_307237995.1">
    <property type="nucleotide sequence ID" value="NZ_JAUSQZ010000001.1"/>
</dbReference>
<dbReference type="SUPFAM" id="SSF81296">
    <property type="entry name" value="E set domains"/>
    <property type="match status" value="1"/>
</dbReference>
<dbReference type="PANTHER" id="PTHR34820:SF4">
    <property type="entry name" value="INNER MEMBRANE PROTEIN YEBZ"/>
    <property type="match status" value="1"/>
</dbReference>
<dbReference type="PANTHER" id="PTHR34820">
    <property type="entry name" value="INNER MEMBRANE PROTEIN YEBZ"/>
    <property type="match status" value="1"/>
</dbReference>
<evidence type="ECO:0000259" key="8">
    <source>
        <dbReference type="Pfam" id="PF04234"/>
    </source>
</evidence>
<evidence type="ECO:0000313" key="10">
    <source>
        <dbReference type="Proteomes" id="UP001235712"/>
    </source>
</evidence>
<dbReference type="InterPro" id="IPR014755">
    <property type="entry name" value="Cu-Rt/internalin_Ig-like"/>
</dbReference>
<accession>A0ABT9NX00</accession>
<comment type="subcellular location">
    <subcellularLocation>
        <location evidence="1">Cell envelope</location>
    </subcellularLocation>
</comment>
<dbReference type="InterPro" id="IPR032694">
    <property type="entry name" value="CopC/D"/>
</dbReference>
<comment type="caution">
    <text evidence="9">The sequence shown here is derived from an EMBL/GenBank/DDBJ whole genome shotgun (WGS) entry which is preliminary data.</text>
</comment>
<dbReference type="InterPro" id="IPR014756">
    <property type="entry name" value="Ig_E-set"/>
</dbReference>
<keyword evidence="3 7" id="KW-0732">Signal</keyword>
<evidence type="ECO:0000313" key="9">
    <source>
        <dbReference type="EMBL" id="MDP9824836.1"/>
    </source>
</evidence>
<evidence type="ECO:0000256" key="2">
    <source>
        <dbReference type="ARBA" id="ARBA00022723"/>
    </source>
</evidence>
<evidence type="ECO:0000256" key="3">
    <source>
        <dbReference type="ARBA" id="ARBA00022729"/>
    </source>
</evidence>
<keyword evidence="4" id="KW-0186">Copper</keyword>
<evidence type="ECO:0000256" key="1">
    <source>
        <dbReference type="ARBA" id="ARBA00004196"/>
    </source>
</evidence>
<dbReference type="Gene3D" id="2.60.40.1220">
    <property type="match status" value="1"/>
</dbReference>
<evidence type="ECO:0000256" key="5">
    <source>
        <dbReference type="SAM" id="MobiDB-lite"/>
    </source>
</evidence>
<dbReference type="Pfam" id="PF04234">
    <property type="entry name" value="CopC"/>
    <property type="match status" value="1"/>
</dbReference>
<gene>
    <name evidence="9" type="ORF">J2S57_000585</name>
</gene>
<sequence>MTTGTTRKLGVRGRFAAVAALVLAGLVVGAGPALAHDQIDESNPEDGSTVATVPDEITMTFNNIPLAMGSVAKVTGPGGDVTEGKATIVDHTLTQPVAAGAPAGEYTVQWRVTSSDGHPISGQFTFTAEAGSEGAAPAATATAGAGETSTTVTTPADAGATASVSDAVAAADQNDDSGTSPVLIITLIVLAVLVIGAVAYVFVLAPKRSSEN</sequence>
<keyword evidence="10" id="KW-1185">Reference proteome</keyword>
<name>A0ABT9NX00_9ACTN</name>
<keyword evidence="6" id="KW-1133">Transmembrane helix</keyword>
<feature type="signal peptide" evidence="7">
    <location>
        <begin position="1"/>
        <end position="35"/>
    </location>
</feature>
<feature type="domain" description="CopC" evidence="8">
    <location>
        <begin position="36"/>
        <end position="127"/>
    </location>
</feature>
<feature type="transmembrane region" description="Helical" evidence="6">
    <location>
        <begin position="182"/>
        <end position="205"/>
    </location>
</feature>
<keyword evidence="6" id="KW-0812">Transmembrane</keyword>
<dbReference type="InterPro" id="IPR007348">
    <property type="entry name" value="CopC_dom"/>
</dbReference>
<keyword evidence="6" id="KW-0472">Membrane</keyword>
<proteinExistence type="predicted"/>
<dbReference type="Proteomes" id="UP001235712">
    <property type="component" value="Unassembled WGS sequence"/>
</dbReference>
<feature type="region of interest" description="Disordered" evidence="5">
    <location>
        <begin position="131"/>
        <end position="156"/>
    </location>
</feature>
<feature type="chain" id="PRO_5047178488" evidence="7">
    <location>
        <begin position="36"/>
        <end position="212"/>
    </location>
</feature>
<evidence type="ECO:0000256" key="6">
    <source>
        <dbReference type="SAM" id="Phobius"/>
    </source>
</evidence>
<dbReference type="EMBL" id="JAUSQZ010000001">
    <property type="protein sequence ID" value="MDP9824836.1"/>
    <property type="molecule type" value="Genomic_DNA"/>
</dbReference>
<reference evidence="9 10" key="1">
    <citation type="submission" date="2023-07" db="EMBL/GenBank/DDBJ databases">
        <title>Sequencing the genomes of 1000 actinobacteria strains.</title>
        <authorList>
            <person name="Klenk H.-P."/>
        </authorList>
    </citation>
    <scope>NUCLEOTIDE SEQUENCE [LARGE SCALE GENOMIC DNA]</scope>
    <source>
        <strain evidence="9 10">DSM 44388</strain>
    </source>
</reference>
<evidence type="ECO:0000256" key="7">
    <source>
        <dbReference type="SAM" id="SignalP"/>
    </source>
</evidence>
<protein>
    <submittedName>
        <fullName evidence="9">Methionine-rich copper-binding protein CopC</fullName>
    </submittedName>
</protein>
<evidence type="ECO:0000256" key="4">
    <source>
        <dbReference type="ARBA" id="ARBA00023008"/>
    </source>
</evidence>
<organism evidence="9 10">
    <name type="scientific">Kineosporia succinea</name>
    <dbReference type="NCBI Taxonomy" id="84632"/>
    <lineage>
        <taxon>Bacteria</taxon>
        <taxon>Bacillati</taxon>
        <taxon>Actinomycetota</taxon>
        <taxon>Actinomycetes</taxon>
        <taxon>Kineosporiales</taxon>
        <taxon>Kineosporiaceae</taxon>
        <taxon>Kineosporia</taxon>
    </lineage>
</organism>